<feature type="region of interest" description="Disordered" evidence="1">
    <location>
        <begin position="674"/>
        <end position="701"/>
    </location>
</feature>
<dbReference type="InterPro" id="IPR057559">
    <property type="entry name" value="SAM_6"/>
</dbReference>
<feature type="region of interest" description="Disordered" evidence="1">
    <location>
        <begin position="560"/>
        <end position="602"/>
    </location>
</feature>
<evidence type="ECO:0000313" key="4">
    <source>
        <dbReference type="EMBL" id="QDS73344.1"/>
    </source>
</evidence>
<protein>
    <submittedName>
        <fullName evidence="4">Uncharacterized protein</fullName>
    </submittedName>
</protein>
<accession>A0A517LCJ5</accession>
<proteinExistence type="predicted"/>
<keyword evidence="5" id="KW-1185">Reference proteome</keyword>
<dbReference type="Proteomes" id="UP000316270">
    <property type="component" value="Chromosome 9"/>
</dbReference>
<dbReference type="InterPro" id="IPR055528">
    <property type="entry name" value="DUF7102"/>
</dbReference>
<feature type="domain" description="DUF7102" evidence="2">
    <location>
        <begin position="726"/>
        <end position="877"/>
    </location>
</feature>
<gene>
    <name evidence="4" type="ORF">FKW77_006750</name>
</gene>
<evidence type="ECO:0000259" key="2">
    <source>
        <dbReference type="Pfam" id="PF23394"/>
    </source>
</evidence>
<dbReference type="OrthoDB" id="3647246at2759"/>
<organism evidence="4 5">
    <name type="scientific">Venturia effusa</name>
    <dbReference type="NCBI Taxonomy" id="50376"/>
    <lineage>
        <taxon>Eukaryota</taxon>
        <taxon>Fungi</taxon>
        <taxon>Dikarya</taxon>
        <taxon>Ascomycota</taxon>
        <taxon>Pezizomycotina</taxon>
        <taxon>Dothideomycetes</taxon>
        <taxon>Pleosporomycetidae</taxon>
        <taxon>Venturiales</taxon>
        <taxon>Venturiaceae</taxon>
        <taxon>Venturia</taxon>
    </lineage>
</organism>
<sequence>MRDEIPCTAPSDSTETFEEETELTPHEYARECGLCTDYLKDNPLESLYHWETLEDLEDPGDANHHEVHADDMTKERLDIDLEARQLLFSIMQDNGDSFLHTIPDFKHTPDDLKLELPLLDAGDHELDVLHFGHRPSPNFASMDLPMAYTDCEKDEGMEWSSKYNDLPQRIQRQYASEKLDFPREGVEFLIAVMKDDWSAANADELFDNEMTYTKNQALEPITPPLLPLSPPRTLFEPDSDAVELELLSESTVPGAEEAHAMNAKLAKLDRILAPGANTSDEISYSNTDDLTNLYSPLLSALESSTSSPPRKKRVADLRVEVPLTPQNPVSPSPAKKVKRVTFPEMLHEYVPEVPVFVDTFQPMRNSDESVEAFFNDIIEPLALEATRGLEQEQLQEADSLFRVAVPIVDFSSPIAPWKVYGRKNNGKDAVGATETELQQRLLRDVKRNDLKHFPVWSGGSKMERQLPWSPFPPELGKVELERGINLATDERAAQYLQRIMDFMSLEDVVTSSDLTWKPDGLRILDDIDESEDELEEMDIEEQDANNMEGLLRKRRRDFEDEQDAGNHQQVQRPFEIPSRSRDGPPALVGKPLPKKSSKGADVSVARLHATVPRIEKLRDQDLYKPAQLSLTRLAQEKARGAVQPPLNDTGLFGTTFSAASSLSVFMKSMGKASKQPETIVPKPPPAPKAPITAPTTNTIAPSDIRTTPAQPLPFPQIPAHPSAAFFILSSTLLQDKRSLVRSIGRKLPNANCVERDFATLPEADEADILLSPATGLVLTTIQKIKQKALPGQQTQLSGVRERLMRLGSRYERLIVLISEGAAEGGQGRVMDERDCEALSEFNGFAAGVEADAVVIFVPGGEKELVNWVVGCMVRYCLTHVRGEEIALLQDETLWEQFLRRAGLNAFAAQLILTDLKNTSDTDIQMTETCSSDLDTSSKSPGRTNFGIRAFICMDPQERIQRFESLLGGRRVLTRVHKVLEQKWLSAANGFRQPTQL</sequence>
<dbReference type="Pfam" id="PF23395">
    <property type="entry name" value="SAM_6"/>
    <property type="match status" value="1"/>
</dbReference>
<reference evidence="4 5" key="1">
    <citation type="submission" date="2019-07" db="EMBL/GenBank/DDBJ databases">
        <title>Finished genome of Venturia effusa.</title>
        <authorList>
            <person name="Young C.A."/>
            <person name="Cox M.P."/>
            <person name="Ganley A.R.D."/>
            <person name="David W.J."/>
        </authorList>
    </citation>
    <scope>NUCLEOTIDE SEQUENCE [LARGE SCALE GENOMIC DNA]</scope>
    <source>
        <strain evidence="5">albino</strain>
    </source>
</reference>
<name>A0A517LCJ5_9PEZI</name>
<evidence type="ECO:0000313" key="5">
    <source>
        <dbReference type="Proteomes" id="UP000316270"/>
    </source>
</evidence>
<dbReference type="AlphaFoldDB" id="A0A517LCJ5"/>
<feature type="domain" description="SAM-like" evidence="3">
    <location>
        <begin position="888"/>
        <end position="979"/>
    </location>
</feature>
<evidence type="ECO:0000259" key="3">
    <source>
        <dbReference type="Pfam" id="PF23395"/>
    </source>
</evidence>
<evidence type="ECO:0000256" key="1">
    <source>
        <dbReference type="SAM" id="MobiDB-lite"/>
    </source>
</evidence>
<dbReference type="Pfam" id="PF23394">
    <property type="entry name" value="DUF7102"/>
    <property type="match status" value="1"/>
</dbReference>
<feature type="compositionally biased region" description="Low complexity" evidence="1">
    <location>
        <begin position="689"/>
        <end position="701"/>
    </location>
</feature>
<dbReference type="EMBL" id="CP042193">
    <property type="protein sequence ID" value="QDS73344.1"/>
    <property type="molecule type" value="Genomic_DNA"/>
</dbReference>